<evidence type="ECO:0000313" key="2">
    <source>
        <dbReference type="EMBL" id="QJI04043.1"/>
    </source>
</evidence>
<reference evidence="2" key="1">
    <citation type="submission" date="2020-03" db="EMBL/GenBank/DDBJ databases">
        <title>The deep terrestrial virosphere.</title>
        <authorList>
            <person name="Holmfeldt K."/>
            <person name="Nilsson E."/>
            <person name="Simone D."/>
            <person name="Lopez-Fernandez M."/>
            <person name="Wu X."/>
            <person name="de Brujin I."/>
            <person name="Lundin D."/>
            <person name="Andersson A."/>
            <person name="Bertilsson S."/>
            <person name="Dopson M."/>
        </authorList>
    </citation>
    <scope>NUCLEOTIDE SEQUENCE</scope>
    <source>
        <strain evidence="1">MM415B02452</strain>
        <strain evidence="2">TM448B05969</strain>
    </source>
</reference>
<evidence type="ECO:0000313" key="1">
    <source>
        <dbReference type="EMBL" id="QJA90065.1"/>
    </source>
</evidence>
<dbReference type="AlphaFoldDB" id="A0A6M3Y1W4"/>
<dbReference type="EMBL" id="MT142889">
    <property type="protein sequence ID" value="QJA90065.1"/>
    <property type="molecule type" value="Genomic_DNA"/>
</dbReference>
<protein>
    <submittedName>
        <fullName evidence="2">Uncharacterized protein</fullName>
    </submittedName>
</protein>
<sequence length="160" mass="18184">MDRDKADASIQARVSRKTLATIAMFFYGKGWPVRTKSELVRMAIEGFKKVIVSRGAREVLSSLEATRALERAGLGNLNVRGDRKFLEQLQLESDEGEDIVFSELLANPYEHTKRIITKRDEEIQAELDEAVKHLQHNMSVEEIKRTLDTVPEGLVVTEEE</sequence>
<name>A0A6M3Y1W4_9ZZZZ</name>
<organism evidence="2">
    <name type="scientific">viral metagenome</name>
    <dbReference type="NCBI Taxonomy" id="1070528"/>
    <lineage>
        <taxon>unclassified sequences</taxon>
        <taxon>metagenomes</taxon>
        <taxon>organismal metagenomes</taxon>
    </lineage>
</organism>
<proteinExistence type="predicted"/>
<accession>A0A6M3Y1W4</accession>
<dbReference type="EMBL" id="MT145143">
    <property type="protein sequence ID" value="QJI04043.1"/>
    <property type="molecule type" value="Genomic_DNA"/>
</dbReference>
<gene>
    <name evidence="1" type="ORF">MM415B02452_0001</name>
    <name evidence="2" type="ORF">TM448B05969_0001</name>
</gene>